<dbReference type="InterPro" id="IPR006976">
    <property type="entry name" value="VanZ-like"/>
</dbReference>
<evidence type="ECO:0000256" key="1">
    <source>
        <dbReference type="SAM" id="Phobius"/>
    </source>
</evidence>
<keyword evidence="1" id="KW-1133">Transmembrane helix</keyword>
<evidence type="ECO:0000313" key="3">
    <source>
        <dbReference type="EMBL" id="MCM2437131.1"/>
    </source>
</evidence>
<dbReference type="PANTHER" id="PTHR36834">
    <property type="entry name" value="MEMBRANE PROTEIN-RELATED"/>
    <property type="match status" value="1"/>
</dbReference>
<dbReference type="InterPro" id="IPR053150">
    <property type="entry name" value="Teicoplanin_resist-assoc"/>
</dbReference>
<dbReference type="PANTHER" id="PTHR36834:SF1">
    <property type="entry name" value="INTEGRAL MEMBRANE PROTEIN"/>
    <property type="match status" value="1"/>
</dbReference>
<keyword evidence="4" id="KW-1185">Reference proteome</keyword>
<protein>
    <submittedName>
        <fullName evidence="3">VanZ family protein</fullName>
    </submittedName>
</protein>
<feature type="transmembrane region" description="Helical" evidence="1">
    <location>
        <begin position="143"/>
        <end position="161"/>
    </location>
</feature>
<feature type="transmembrane region" description="Helical" evidence="1">
    <location>
        <begin position="37"/>
        <end position="55"/>
    </location>
</feature>
<gene>
    <name evidence="3" type="ORF">KAK10_04210</name>
</gene>
<dbReference type="EMBL" id="JAGMVS010000051">
    <property type="protein sequence ID" value="MCM2437131.1"/>
    <property type="molecule type" value="Genomic_DNA"/>
</dbReference>
<reference evidence="3" key="1">
    <citation type="submission" date="2021-04" db="EMBL/GenBank/DDBJ databases">
        <title>Taxonomic assessment of Weissella genus.</title>
        <authorList>
            <person name="Fanelli F."/>
            <person name="Chieffi D."/>
            <person name="Dell'Aquila A."/>
            <person name="Gyu-Sung C."/>
            <person name="Franz C.M.A.P."/>
            <person name="Fusco V."/>
        </authorList>
    </citation>
    <scope>NUCLEOTIDE SEQUENCE</scope>
    <source>
        <strain evidence="3">LMG 25373</strain>
    </source>
</reference>
<keyword evidence="1" id="KW-0472">Membrane</keyword>
<feature type="transmembrane region" description="Helical" evidence="1">
    <location>
        <begin position="75"/>
        <end position="101"/>
    </location>
</feature>
<comment type="caution">
    <text evidence="3">The sequence shown here is derived from an EMBL/GenBank/DDBJ whole genome shotgun (WGS) entry which is preliminary data.</text>
</comment>
<feature type="domain" description="VanZ-like" evidence="2">
    <location>
        <begin position="44"/>
        <end position="160"/>
    </location>
</feature>
<dbReference type="Proteomes" id="UP001057481">
    <property type="component" value="Unassembled WGS sequence"/>
</dbReference>
<sequence>MITSIQWLPVIINCSLVLGLFRLLVIQKPILSNYWELITRSSLLSYLIVVIYLTFRPVASWHTSALLFHRVTINLIPFNALTSDFFLNILMTVPLGCYLYLIKRTSLLNMLLIGLGTGLLIETTQFIYDLLFNIGRSVDVNDIITNMLGVIVGYSVITILNKTVVTNIIKRFSLTQYSYI</sequence>
<accession>A0ABT0VHJ8</accession>
<evidence type="ECO:0000259" key="2">
    <source>
        <dbReference type="Pfam" id="PF04892"/>
    </source>
</evidence>
<keyword evidence="1" id="KW-0812">Transmembrane</keyword>
<feature type="transmembrane region" description="Helical" evidence="1">
    <location>
        <begin position="6"/>
        <end position="25"/>
    </location>
</feature>
<organism evidence="3 4">
    <name type="scientific">Periweissella beninensis</name>
    <dbReference type="NCBI Taxonomy" id="504936"/>
    <lineage>
        <taxon>Bacteria</taxon>
        <taxon>Bacillati</taxon>
        <taxon>Bacillota</taxon>
        <taxon>Bacilli</taxon>
        <taxon>Lactobacillales</taxon>
        <taxon>Lactobacillaceae</taxon>
        <taxon>Periweissella</taxon>
    </lineage>
</organism>
<evidence type="ECO:0000313" key="4">
    <source>
        <dbReference type="Proteomes" id="UP001057481"/>
    </source>
</evidence>
<dbReference type="RefSeq" id="WP_205144251.1">
    <property type="nucleotide sequence ID" value="NZ_JAFBDN010000027.1"/>
</dbReference>
<feature type="transmembrane region" description="Helical" evidence="1">
    <location>
        <begin position="108"/>
        <end position="128"/>
    </location>
</feature>
<name>A0ABT0VHJ8_9LACO</name>
<proteinExistence type="predicted"/>
<dbReference type="Pfam" id="PF04892">
    <property type="entry name" value="VanZ"/>
    <property type="match status" value="1"/>
</dbReference>